<sequence length="366" mass="40866">MANSILLFSFVLVLPFVCSVQFNISRFGSDVSEIAYQGDARANGAVELTNIDYTCRTGWATYGKQVPLWNPGTSKPSDFSTRFSFRIDTRNVGYGNYGHGFAFFLAPARIQLPPNSAGGFLGLFNGTNNQSSAFPLVYVEFDTFTNPEWDPLDVKSHVGINNNSLVSSNYTSWNATSHNQDIGRVLIFYDSARRNLSVSWTYDLTSDPLENSSLSYIIDLSKVLPSEVTIGFSATSGGVTEGNRLLSWEFSSSLELIDIKKSQNDKKGMIIGRVEPVTNLVEKMWDLYGKGEVITAIDEKLRIGGFDEKQAECLMIVGLWCAHPDVNTRPSIKQAIQVLNLEHQCLIFRPKCLSQHIMYPLRILHR</sequence>
<name>A0A7G2F6H7_ARATH</name>
<dbReference type="AlphaFoldDB" id="A0A7G2F6H7"/>
<keyword evidence="2" id="KW-0430">Lectin</keyword>
<dbReference type="SMR" id="A0A7G2F6H7"/>
<evidence type="ECO:0000313" key="5">
    <source>
        <dbReference type="EMBL" id="CAD5331331.1"/>
    </source>
</evidence>
<gene>
    <name evidence="5" type="ORF">AT9943_LOCUS18810</name>
</gene>
<feature type="domain" description="Legume lectin" evidence="4">
    <location>
        <begin position="19"/>
        <end position="262"/>
    </location>
</feature>
<dbReference type="SUPFAM" id="SSF49899">
    <property type="entry name" value="Concanavalin A-like lectins/glucanases"/>
    <property type="match status" value="1"/>
</dbReference>
<feature type="chain" id="PRO_5028867923" evidence="3">
    <location>
        <begin position="20"/>
        <end position="366"/>
    </location>
</feature>
<evidence type="ECO:0000259" key="4">
    <source>
        <dbReference type="Pfam" id="PF00139"/>
    </source>
</evidence>
<dbReference type="Proteomes" id="UP000516314">
    <property type="component" value="Chromosome 5"/>
</dbReference>
<evidence type="ECO:0000256" key="1">
    <source>
        <dbReference type="ARBA" id="ARBA00007606"/>
    </source>
</evidence>
<evidence type="ECO:0000256" key="2">
    <source>
        <dbReference type="ARBA" id="ARBA00022734"/>
    </source>
</evidence>
<evidence type="ECO:0000256" key="3">
    <source>
        <dbReference type="SAM" id="SignalP"/>
    </source>
</evidence>
<dbReference type="GO" id="GO:0030246">
    <property type="term" value="F:carbohydrate binding"/>
    <property type="evidence" value="ECO:0007669"/>
    <property type="project" value="UniProtKB-KW"/>
</dbReference>
<evidence type="ECO:0000313" key="6">
    <source>
        <dbReference type="Proteomes" id="UP000516314"/>
    </source>
</evidence>
<dbReference type="FunFam" id="2.60.120.200:FF:000103">
    <property type="entry name" value="L-type lectin-domain containing receptor kinase IX.1"/>
    <property type="match status" value="1"/>
</dbReference>
<dbReference type="Gene3D" id="2.60.120.200">
    <property type="match status" value="1"/>
</dbReference>
<keyword evidence="3" id="KW-0732">Signal</keyword>
<dbReference type="Gene3D" id="1.10.510.10">
    <property type="entry name" value="Transferase(Phosphotransferase) domain 1"/>
    <property type="match status" value="1"/>
</dbReference>
<accession>A0A7G2F6H7</accession>
<dbReference type="PANTHER" id="PTHR32401:SF47">
    <property type="entry name" value="LEGUME LECTIN DOMAIN-CONTAINING PROTEIN"/>
    <property type="match status" value="1"/>
</dbReference>
<reference evidence="5 6" key="1">
    <citation type="submission" date="2020-09" db="EMBL/GenBank/DDBJ databases">
        <authorList>
            <person name="Ashkenazy H."/>
        </authorList>
    </citation>
    <scope>NUCLEOTIDE SEQUENCE [LARGE SCALE GENOMIC DNA]</scope>
    <source>
        <strain evidence="6">cv. Cdm-0</strain>
    </source>
</reference>
<dbReference type="PANTHER" id="PTHR32401">
    <property type="entry name" value="CONCANAVALIN A-LIKE LECTIN FAMILY PROTEIN"/>
    <property type="match status" value="1"/>
</dbReference>
<feature type="signal peptide" evidence="3">
    <location>
        <begin position="1"/>
        <end position="19"/>
    </location>
</feature>
<dbReference type="InterPro" id="IPR013320">
    <property type="entry name" value="ConA-like_dom_sf"/>
</dbReference>
<proteinExistence type="inferred from homology"/>
<organism evidence="5 6">
    <name type="scientific">Arabidopsis thaliana</name>
    <name type="common">Mouse-ear cress</name>
    <dbReference type="NCBI Taxonomy" id="3702"/>
    <lineage>
        <taxon>Eukaryota</taxon>
        <taxon>Viridiplantae</taxon>
        <taxon>Streptophyta</taxon>
        <taxon>Embryophyta</taxon>
        <taxon>Tracheophyta</taxon>
        <taxon>Spermatophyta</taxon>
        <taxon>Magnoliopsida</taxon>
        <taxon>eudicotyledons</taxon>
        <taxon>Gunneridae</taxon>
        <taxon>Pentapetalae</taxon>
        <taxon>rosids</taxon>
        <taxon>malvids</taxon>
        <taxon>Brassicales</taxon>
        <taxon>Brassicaceae</taxon>
        <taxon>Camelineae</taxon>
        <taxon>Arabidopsis</taxon>
    </lineage>
</organism>
<dbReference type="EMBL" id="LR881470">
    <property type="protein sequence ID" value="CAD5331331.1"/>
    <property type="molecule type" value="Genomic_DNA"/>
</dbReference>
<protein>
    <submittedName>
        <fullName evidence="5">(thale cress) hypothetical protein</fullName>
    </submittedName>
</protein>
<dbReference type="InterPro" id="IPR001220">
    <property type="entry name" value="Legume_lectin_dom"/>
</dbReference>
<dbReference type="CDD" id="cd06899">
    <property type="entry name" value="lectin_legume_LecRK_Arcelin_ConA"/>
    <property type="match status" value="1"/>
</dbReference>
<dbReference type="InterPro" id="IPR050258">
    <property type="entry name" value="Leguminous_Lectin"/>
</dbReference>
<dbReference type="Pfam" id="PF00139">
    <property type="entry name" value="Lectin_legB"/>
    <property type="match status" value="1"/>
</dbReference>
<comment type="similarity">
    <text evidence="1">Belongs to the leguminous lectin family.</text>
</comment>